<dbReference type="SUPFAM" id="SSF81296">
    <property type="entry name" value="E set domains"/>
    <property type="match status" value="1"/>
</dbReference>
<name>A0ABQ1VNN7_9BACL</name>
<gene>
    <name evidence="3" type="ORF">GCM10010913_02830</name>
</gene>
<organism evidence="3 4">
    <name type="scientific">Paenibacillus aceti</name>
    <dbReference type="NCBI Taxonomy" id="1820010"/>
    <lineage>
        <taxon>Bacteria</taxon>
        <taxon>Bacillati</taxon>
        <taxon>Bacillota</taxon>
        <taxon>Bacilli</taxon>
        <taxon>Bacillales</taxon>
        <taxon>Paenibacillaceae</taxon>
        <taxon>Paenibacillus</taxon>
    </lineage>
</organism>
<sequence length="106" mass="11985">MKILINHIGYESNGSKRAVIMGGDADEVNGFRVVDSKSGQTVYSGNAQRCGRVDKWREWHFWTADFDDLQTEGQYSIECDFLLQSAALAAASRHAYPGDYTREQYL</sequence>
<dbReference type="Pfam" id="PF02927">
    <property type="entry name" value="CelD_N"/>
    <property type="match status" value="1"/>
</dbReference>
<keyword evidence="4" id="KW-1185">Reference proteome</keyword>
<dbReference type="InterPro" id="IPR004197">
    <property type="entry name" value="Cellulase_Ig-like"/>
</dbReference>
<comment type="caution">
    <text evidence="3">The sequence shown here is derived from an EMBL/GenBank/DDBJ whole genome shotgun (WGS) entry which is preliminary data.</text>
</comment>
<evidence type="ECO:0000313" key="3">
    <source>
        <dbReference type="EMBL" id="GGF84852.1"/>
    </source>
</evidence>
<dbReference type="EMBL" id="BMIW01000002">
    <property type="protein sequence ID" value="GGF84852.1"/>
    <property type="molecule type" value="Genomic_DNA"/>
</dbReference>
<comment type="similarity">
    <text evidence="1">Belongs to the glycosyl hydrolase 9 (cellulase E) family.</text>
</comment>
<dbReference type="Gene3D" id="2.60.40.10">
    <property type="entry name" value="Immunoglobulins"/>
    <property type="match status" value="1"/>
</dbReference>
<proteinExistence type="inferred from homology"/>
<feature type="domain" description="Cellulase Ig-like" evidence="2">
    <location>
        <begin position="2"/>
        <end position="80"/>
    </location>
</feature>
<evidence type="ECO:0000256" key="1">
    <source>
        <dbReference type="ARBA" id="ARBA00007072"/>
    </source>
</evidence>
<dbReference type="Proteomes" id="UP000608420">
    <property type="component" value="Unassembled WGS sequence"/>
</dbReference>
<dbReference type="RefSeq" id="WP_120460477.1">
    <property type="nucleotide sequence ID" value="NZ_BMIW01000002.1"/>
</dbReference>
<evidence type="ECO:0000259" key="2">
    <source>
        <dbReference type="Pfam" id="PF02927"/>
    </source>
</evidence>
<dbReference type="InterPro" id="IPR013783">
    <property type="entry name" value="Ig-like_fold"/>
</dbReference>
<protein>
    <recommendedName>
        <fullName evidence="2">Cellulase Ig-like domain-containing protein</fullName>
    </recommendedName>
</protein>
<evidence type="ECO:0000313" key="4">
    <source>
        <dbReference type="Proteomes" id="UP000608420"/>
    </source>
</evidence>
<reference evidence="4" key="1">
    <citation type="journal article" date="2019" name="Int. J. Syst. Evol. Microbiol.">
        <title>The Global Catalogue of Microorganisms (GCM) 10K type strain sequencing project: providing services to taxonomists for standard genome sequencing and annotation.</title>
        <authorList>
            <consortium name="The Broad Institute Genomics Platform"/>
            <consortium name="The Broad Institute Genome Sequencing Center for Infectious Disease"/>
            <person name="Wu L."/>
            <person name="Ma J."/>
        </authorList>
    </citation>
    <scope>NUCLEOTIDE SEQUENCE [LARGE SCALE GENOMIC DNA]</scope>
    <source>
        <strain evidence="4">CGMCC 1.15420</strain>
    </source>
</reference>
<dbReference type="CDD" id="cd02850">
    <property type="entry name" value="E_set_Cellulase_N"/>
    <property type="match status" value="1"/>
</dbReference>
<dbReference type="InterPro" id="IPR014756">
    <property type="entry name" value="Ig_E-set"/>
</dbReference>
<accession>A0ABQ1VNN7</accession>